<evidence type="ECO:0000256" key="3">
    <source>
        <dbReference type="ARBA" id="ARBA00022525"/>
    </source>
</evidence>
<dbReference type="InterPro" id="IPR050941">
    <property type="entry name" value="CCN"/>
</dbReference>
<keyword evidence="3" id="KW-0964">Secreted</keyword>
<evidence type="ECO:0000256" key="4">
    <source>
        <dbReference type="ARBA" id="ARBA00022729"/>
    </source>
</evidence>
<keyword evidence="12" id="KW-1185">Reference proteome</keyword>
<keyword evidence="4 7" id="KW-0732">Signal</keyword>
<dbReference type="GO" id="GO:0007155">
    <property type="term" value="P:cell adhesion"/>
    <property type="evidence" value="ECO:0007669"/>
    <property type="project" value="TreeGrafter"/>
</dbReference>
<comment type="subcellular location">
    <subcellularLocation>
        <location evidence="1">Secreted</location>
    </subcellularLocation>
</comment>
<evidence type="ECO:0000256" key="6">
    <source>
        <dbReference type="PROSITE-ProRule" id="PRU00039"/>
    </source>
</evidence>
<dbReference type="OrthoDB" id="365605at2759"/>
<dbReference type="InterPro" id="IPR000867">
    <property type="entry name" value="IGFBP-like"/>
</dbReference>
<name>A0A8C9QW06_SCLFO</name>
<dbReference type="AlphaFoldDB" id="A0A8C9QW06"/>
<dbReference type="GO" id="GO:0045597">
    <property type="term" value="P:positive regulation of cell differentiation"/>
    <property type="evidence" value="ECO:0007669"/>
    <property type="project" value="TreeGrafter"/>
</dbReference>
<evidence type="ECO:0000256" key="7">
    <source>
        <dbReference type="SAM" id="SignalP"/>
    </source>
</evidence>
<protein>
    <submittedName>
        <fullName evidence="11">Cellular communication network factor 5</fullName>
    </submittedName>
</protein>
<evidence type="ECO:0000313" key="12">
    <source>
        <dbReference type="Proteomes" id="UP000694397"/>
    </source>
</evidence>
<dbReference type="PANTHER" id="PTHR11348:SF22">
    <property type="entry name" value="CCN FAMILY MEMBER 5"/>
    <property type="match status" value="1"/>
</dbReference>
<dbReference type="InterPro" id="IPR001007">
    <property type="entry name" value="VWF_dom"/>
</dbReference>
<dbReference type="Pfam" id="PF00093">
    <property type="entry name" value="VWC"/>
    <property type="match status" value="1"/>
</dbReference>
<feature type="domain" description="IGFBP N-terminal" evidence="10">
    <location>
        <begin position="11"/>
        <end position="86"/>
    </location>
</feature>
<feature type="domain" description="CTCK" evidence="8">
    <location>
        <begin position="244"/>
        <end position="318"/>
    </location>
</feature>
<dbReference type="SMART" id="SM00214">
    <property type="entry name" value="VWC"/>
    <property type="match status" value="1"/>
</dbReference>
<dbReference type="InterPro" id="IPR009030">
    <property type="entry name" value="Growth_fac_rcpt_cys_sf"/>
</dbReference>
<sequence>MHCMLIFSLLCQVWCQMCRGPCNCPSSVPRCPTGVPLVLDGCRCCRVCARQQGEACDDKYVCDAQRGLQCDYSASFPGGPGECVSQDELGCELNGVTYHEGQVFQPSCAVQCRCAGGGVTCVPLCTEDVRLPSPDCPQPQRVLLPGKCCKEWVCESLENSVSHEALSAPRSDGTQPNLPGRGRVSNCVEQSTKWSACSHTCGPGASTRVSNRNPACRLELQSRQCQVRPCQAFPRRIPVGSSHCEPSYRAPFPVRLEHQGCYSVRYYRPRYCGLCSDGRCCTPYRTHTVNVTFRCPRGPPLRHAVMAIDSCVCHYHCPHSFGTAFRG</sequence>
<feature type="chain" id="PRO_5034563044" evidence="7">
    <location>
        <begin position="16"/>
        <end position="327"/>
    </location>
</feature>
<reference evidence="11" key="2">
    <citation type="submission" date="2025-08" db="UniProtKB">
        <authorList>
            <consortium name="Ensembl"/>
        </authorList>
    </citation>
    <scope>IDENTIFICATION</scope>
</reference>
<dbReference type="PROSITE" id="PS50092">
    <property type="entry name" value="TSP1"/>
    <property type="match status" value="1"/>
</dbReference>
<dbReference type="GO" id="GO:0008201">
    <property type="term" value="F:heparin binding"/>
    <property type="evidence" value="ECO:0007669"/>
    <property type="project" value="TreeGrafter"/>
</dbReference>
<dbReference type="GO" id="GO:0005178">
    <property type="term" value="F:integrin binding"/>
    <property type="evidence" value="ECO:0007669"/>
    <property type="project" value="TreeGrafter"/>
</dbReference>
<dbReference type="InterPro" id="IPR043973">
    <property type="entry name" value="TSP1_CCN"/>
</dbReference>
<dbReference type="Proteomes" id="UP000694397">
    <property type="component" value="Chromosome 19"/>
</dbReference>
<dbReference type="PANTHER" id="PTHR11348">
    <property type="entry name" value="CONNECTIVE TISSUE GROWTH FACTOR-RELATED"/>
    <property type="match status" value="1"/>
</dbReference>
<feature type="signal peptide" evidence="7">
    <location>
        <begin position="1"/>
        <end position="15"/>
    </location>
</feature>
<dbReference type="Ensembl" id="ENSSFOT00015000574.2">
    <property type="protein sequence ID" value="ENSSFOP00015000546.2"/>
    <property type="gene ID" value="ENSSFOG00015000413.2"/>
</dbReference>
<dbReference type="PROSITE" id="PS01208">
    <property type="entry name" value="VWFC_1"/>
    <property type="match status" value="1"/>
</dbReference>
<evidence type="ECO:0000256" key="5">
    <source>
        <dbReference type="ARBA" id="ARBA00023157"/>
    </source>
</evidence>
<dbReference type="PROSITE" id="PS01225">
    <property type="entry name" value="CTCK_2"/>
    <property type="match status" value="1"/>
</dbReference>
<comment type="similarity">
    <text evidence="2">Belongs to the CCN family.</text>
</comment>
<dbReference type="GO" id="GO:0005615">
    <property type="term" value="C:extracellular space"/>
    <property type="evidence" value="ECO:0007669"/>
    <property type="project" value="TreeGrafter"/>
</dbReference>
<evidence type="ECO:0000313" key="11">
    <source>
        <dbReference type="Ensembl" id="ENSSFOP00015000546.2"/>
    </source>
</evidence>
<dbReference type="InterPro" id="IPR000884">
    <property type="entry name" value="TSP1_rpt"/>
</dbReference>
<comment type="caution">
    <text evidence="6">Lacks conserved residue(s) required for the propagation of feature annotation.</text>
</comment>
<reference evidence="11 12" key="1">
    <citation type="submission" date="2019-04" db="EMBL/GenBank/DDBJ databases">
        <authorList>
            <consortium name="Wellcome Sanger Institute Data Sharing"/>
        </authorList>
    </citation>
    <scope>NUCLEOTIDE SEQUENCE [LARGE SCALE GENOMIC DNA]</scope>
</reference>
<evidence type="ECO:0000256" key="2">
    <source>
        <dbReference type="ARBA" id="ARBA00008125"/>
    </source>
</evidence>
<dbReference type="Pfam" id="PF00219">
    <property type="entry name" value="IGFBP"/>
    <property type="match status" value="1"/>
</dbReference>
<dbReference type="PROSITE" id="PS01185">
    <property type="entry name" value="CTCK_1"/>
    <property type="match status" value="1"/>
</dbReference>
<dbReference type="PROSITE" id="PS51323">
    <property type="entry name" value="IGFBP_N_2"/>
    <property type="match status" value="1"/>
</dbReference>
<evidence type="ECO:0000259" key="8">
    <source>
        <dbReference type="PROSITE" id="PS01225"/>
    </source>
</evidence>
<gene>
    <name evidence="11" type="primary">CCN5</name>
    <name evidence="11" type="synonym">ccn5</name>
</gene>
<dbReference type="SUPFAM" id="SSF57184">
    <property type="entry name" value="Growth factor receptor domain"/>
    <property type="match status" value="1"/>
</dbReference>
<dbReference type="GeneTree" id="ENSGT00940000160207"/>
<dbReference type="Pfam" id="PF00007">
    <property type="entry name" value="Cys_knot"/>
    <property type="match status" value="1"/>
</dbReference>
<dbReference type="PROSITE" id="PS50184">
    <property type="entry name" value="VWFC_2"/>
    <property type="match status" value="1"/>
</dbReference>
<dbReference type="SMART" id="SM00041">
    <property type="entry name" value="CT"/>
    <property type="match status" value="1"/>
</dbReference>
<dbReference type="InterPro" id="IPR006207">
    <property type="entry name" value="Cys_knot_C"/>
</dbReference>
<accession>A0A8C9QW06</accession>
<evidence type="ECO:0000259" key="10">
    <source>
        <dbReference type="PROSITE" id="PS51323"/>
    </source>
</evidence>
<feature type="domain" description="VWFC" evidence="9">
    <location>
        <begin position="91"/>
        <end position="155"/>
    </location>
</feature>
<dbReference type="Pfam" id="PF19035">
    <property type="entry name" value="TSP1_CCN"/>
    <property type="match status" value="1"/>
</dbReference>
<keyword evidence="5" id="KW-1015">Disulfide bond</keyword>
<reference evidence="11" key="3">
    <citation type="submission" date="2025-09" db="UniProtKB">
        <authorList>
            <consortium name="Ensembl"/>
        </authorList>
    </citation>
    <scope>IDENTIFICATION</scope>
</reference>
<organism evidence="11 12">
    <name type="scientific">Scleropages formosus</name>
    <name type="common">Asian bonytongue</name>
    <name type="synonym">Osteoglossum formosum</name>
    <dbReference type="NCBI Taxonomy" id="113540"/>
    <lineage>
        <taxon>Eukaryota</taxon>
        <taxon>Metazoa</taxon>
        <taxon>Chordata</taxon>
        <taxon>Craniata</taxon>
        <taxon>Vertebrata</taxon>
        <taxon>Euteleostomi</taxon>
        <taxon>Actinopterygii</taxon>
        <taxon>Neopterygii</taxon>
        <taxon>Teleostei</taxon>
        <taxon>Osteoglossocephala</taxon>
        <taxon>Osteoglossomorpha</taxon>
        <taxon>Osteoglossiformes</taxon>
        <taxon>Osteoglossidae</taxon>
        <taxon>Scleropages</taxon>
    </lineage>
</organism>
<evidence type="ECO:0000259" key="9">
    <source>
        <dbReference type="PROSITE" id="PS50184"/>
    </source>
</evidence>
<proteinExistence type="inferred from homology"/>
<dbReference type="GO" id="GO:0031012">
    <property type="term" value="C:extracellular matrix"/>
    <property type="evidence" value="ECO:0007669"/>
    <property type="project" value="TreeGrafter"/>
</dbReference>
<dbReference type="SMART" id="SM00121">
    <property type="entry name" value="IB"/>
    <property type="match status" value="1"/>
</dbReference>
<evidence type="ECO:0000256" key="1">
    <source>
        <dbReference type="ARBA" id="ARBA00004613"/>
    </source>
</evidence>
<dbReference type="GO" id="GO:0007165">
    <property type="term" value="P:signal transduction"/>
    <property type="evidence" value="ECO:0007669"/>
    <property type="project" value="InterPro"/>
</dbReference>
<dbReference type="InterPro" id="IPR006208">
    <property type="entry name" value="Glyco_hormone_CN"/>
</dbReference>